<keyword evidence="2" id="KW-1185">Reference proteome</keyword>
<evidence type="ECO:0000313" key="2">
    <source>
        <dbReference type="Proteomes" id="UP000198384"/>
    </source>
</evidence>
<evidence type="ECO:0008006" key="3">
    <source>
        <dbReference type="Google" id="ProtNLM"/>
    </source>
</evidence>
<gene>
    <name evidence="1" type="ORF">SAMN06265371_101216</name>
</gene>
<organism evidence="1 2">
    <name type="scientific">Lutibacter agarilyticus</name>
    <dbReference type="NCBI Taxonomy" id="1109740"/>
    <lineage>
        <taxon>Bacteria</taxon>
        <taxon>Pseudomonadati</taxon>
        <taxon>Bacteroidota</taxon>
        <taxon>Flavobacteriia</taxon>
        <taxon>Flavobacteriales</taxon>
        <taxon>Flavobacteriaceae</taxon>
        <taxon>Lutibacter</taxon>
    </lineage>
</organism>
<dbReference type="AlphaFoldDB" id="A0A238VC91"/>
<dbReference type="Proteomes" id="UP000198384">
    <property type="component" value="Unassembled WGS sequence"/>
</dbReference>
<proteinExistence type="predicted"/>
<sequence length="49" mass="5678">MAYNLVSNFVITIHRLLTHTSGIKDFTRVKGLNRISKQDLTPLELIDFF</sequence>
<name>A0A238VC91_9FLAO</name>
<reference evidence="1 2" key="1">
    <citation type="submission" date="2017-06" db="EMBL/GenBank/DDBJ databases">
        <authorList>
            <person name="Kim H.J."/>
            <person name="Triplett B.A."/>
        </authorList>
    </citation>
    <scope>NUCLEOTIDE SEQUENCE [LARGE SCALE GENOMIC DNA]</scope>
    <source>
        <strain evidence="1 2">DSM 29150</strain>
    </source>
</reference>
<accession>A0A238VC91</accession>
<dbReference type="InterPro" id="IPR012338">
    <property type="entry name" value="Beta-lactam/transpept-like"/>
</dbReference>
<evidence type="ECO:0000313" key="1">
    <source>
        <dbReference type="EMBL" id="SNR32020.1"/>
    </source>
</evidence>
<dbReference type="EMBL" id="FZNT01000001">
    <property type="protein sequence ID" value="SNR32020.1"/>
    <property type="molecule type" value="Genomic_DNA"/>
</dbReference>
<protein>
    <recommendedName>
        <fullName evidence="3">Beta-lactamase</fullName>
    </recommendedName>
</protein>
<dbReference type="Gene3D" id="3.40.710.10">
    <property type="entry name" value="DD-peptidase/beta-lactamase superfamily"/>
    <property type="match status" value="1"/>
</dbReference>